<feature type="modified residue" description="N6-(pyridoxal phosphate)lysine" evidence="4">
    <location>
        <position position="37"/>
    </location>
</feature>
<dbReference type="SUPFAM" id="SSF50621">
    <property type="entry name" value="Alanine racemase C-terminal domain-like"/>
    <property type="match status" value="1"/>
</dbReference>
<feature type="active site" description="Proton acceptor; specific for L-alanine" evidence="4">
    <location>
        <position position="264"/>
    </location>
</feature>
<dbReference type="InterPro" id="IPR011079">
    <property type="entry name" value="Ala_racemase_C"/>
</dbReference>
<comment type="cofactor">
    <cofactor evidence="1 4">
        <name>pyridoxal 5'-phosphate</name>
        <dbReference type="ChEBI" id="CHEBI:597326"/>
    </cofactor>
</comment>
<accession>A0ABS8HQ33</accession>
<evidence type="ECO:0000313" key="7">
    <source>
        <dbReference type="Proteomes" id="UP001165492"/>
    </source>
</evidence>
<dbReference type="RefSeq" id="WP_229534563.1">
    <property type="nucleotide sequence ID" value="NZ_JAJHJB010000008.1"/>
</dbReference>
<name>A0ABS8HQ33_9FIRM</name>
<comment type="function">
    <text evidence="4">Catalyzes the interconversion of L-alanine and D-alanine. May also act on other amino acids.</text>
</comment>
<evidence type="ECO:0000256" key="2">
    <source>
        <dbReference type="ARBA" id="ARBA00022898"/>
    </source>
</evidence>
<dbReference type="InterPro" id="IPR000821">
    <property type="entry name" value="Ala_racemase"/>
</dbReference>
<dbReference type="Pfam" id="PF01168">
    <property type="entry name" value="Ala_racemase_N"/>
    <property type="match status" value="1"/>
</dbReference>
<dbReference type="CDD" id="cd00430">
    <property type="entry name" value="PLPDE_III_AR"/>
    <property type="match status" value="1"/>
</dbReference>
<protein>
    <recommendedName>
        <fullName evidence="4">Alanine racemase</fullName>
        <ecNumber evidence="4">5.1.1.1</ecNumber>
    </recommendedName>
</protein>
<dbReference type="Gene3D" id="3.20.20.10">
    <property type="entry name" value="Alanine racemase"/>
    <property type="match status" value="1"/>
</dbReference>
<feature type="binding site" evidence="4">
    <location>
        <position position="135"/>
    </location>
    <ligand>
        <name>substrate</name>
    </ligand>
</feature>
<evidence type="ECO:0000256" key="4">
    <source>
        <dbReference type="HAMAP-Rule" id="MF_01201"/>
    </source>
</evidence>
<dbReference type="SUPFAM" id="SSF51419">
    <property type="entry name" value="PLP-binding barrel"/>
    <property type="match status" value="1"/>
</dbReference>
<dbReference type="InterPro" id="IPR009006">
    <property type="entry name" value="Ala_racemase/Decarboxylase_C"/>
</dbReference>
<keyword evidence="3 4" id="KW-0413">Isomerase</keyword>
<dbReference type="PRINTS" id="PR00992">
    <property type="entry name" value="ALARACEMASE"/>
</dbReference>
<feature type="domain" description="Alanine racemase C-terminal" evidence="5">
    <location>
        <begin position="243"/>
        <end position="368"/>
    </location>
</feature>
<comment type="catalytic activity">
    <reaction evidence="4">
        <text>L-alanine = D-alanine</text>
        <dbReference type="Rhea" id="RHEA:20249"/>
        <dbReference type="ChEBI" id="CHEBI:57416"/>
        <dbReference type="ChEBI" id="CHEBI:57972"/>
        <dbReference type="EC" id="5.1.1.1"/>
    </reaction>
</comment>
<evidence type="ECO:0000256" key="1">
    <source>
        <dbReference type="ARBA" id="ARBA00001933"/>
    </source>
</evidence>
<sequence>MFNRPVWAEIDLTAIAHNVTEIRKATNRDAKVCAVVKADGYGHGAVAVARTALQAGADRLAVAIVNEAVELRNAGFEVPILVLGYTPVCQADLVVKNNITQTIFSLESAQALSAAAISAGKTAKVHLKIDTGMARVGVSPTDAGVFAAAVAALPGVEIEGVYSHFATSDSWDKAFTYEQYRHFLEAIEYIKGQGIHIPIRHIANSAALLELPEMHLDMVRPGIILYGLWPSNEVKKSLLLKPAMKFKAQVGFVKDVPPNSSISYGRTYYTDQKSRIATLPVGYADGWSRLLAGKTQVLIHGQRAPIVGRVCMDQCMVDVSHIPDVTIDDEVLLFGGAELPVEEIAQIMGTINYEIVCMVGKRVPRYYISKTS</sequence>
<dbReference type="EMBL" id="JAJHJB010000008">
    <property type="protein sequence ID" value="MCC5465305.1"/>
    <property type="molecule type" value="Genomic_DNA"/>
</dbReference>
<proteinExistence type="inferred from homology"/>
<comment type="pathway">
    <text evidence="4">Amino-acid biosynthesis; D-alanine biosynthesis; D-alanine from L-alanine: step 1/1.</text>
</comment>
<dbReference type="PANTHER" id="PTHR30511:SF0">
    <property type="entry name" value="ALANINE RACEMASE, CATABOLIC-RELATED"/>
    <property type="match status" value="1"/>
</dbReference>
<dbReference type="EC" id="5.1.1.1" evidence="4"/>
<evidence type="ECO:0000313" key="6">
    <source>
        <dbReference type="EMBL" id="MCC5465305.1"/>
    </source>
</evidence>
<reference evidence="6" key="1">
    <citation type="submission" date="2021-11" db="EMBL/GenBank/DDBJ databases">
        <title>Description of a new species Pelosinus isolated from the bottom sediments of Lake Baikal.</title>
        <authorList>
            <person name="Zakharyuk A."/>
        </authorList>
    </citation>
    <scope>NUCLEOTIDE SEQUENCE</scope>
    <source>
        <strain evidence="6">Bkl1</strain>
    </source>
</reference>
<dbReference type="Gene3D" id="2.40.37.10">
    <property type="entry name" value="Lyase, Ornithine Decarboxylase, Chain A, domain 1"/>
    <property type="match status" value="1"/>
</dbReference>
<feature type="active site" description="Proton acceptor; specific for D-alanine" evidence="4">
    <location>
        <position position="37"/>
    </location>
</feature>
<comment type="caution">
    <text evidence="6">The sequence shown here is derived from an EMBL/GenBank/DDBJ whole genome shotgun (WGS) entry which is preliminary data.</text>
</comment>
<comment type="similarity">
    <text evidence="4">Belongs to the alanine racemase family.</text>
</comment>
<evidence type="ECO:0000259" key="5">
    <source>
        <dbReference type="SMART" id="SM01005"/>
    </source>
</evidence>
<keyword evidence="7" id="KW-1185">Reference proteome</keyword>
<dbReference type="InterPro" id="IPR001608">
    <property type="entry name" value="Ala_racemase_N"/>
</dbReference>
<dbReference type="Pfam" id="PF00842">
    <property type="entry name" value="Ala_racemase_C"/>
    <property type="match status" value="1"/>
</dbReference>
<dbReference type="SMART" id="SM01005">
    <property type="entry name" value="Ala_racemase_C"/>
    <property type="match status" value="1"/>
</dbReference>
<feature type="binding site" evidence="4">
    <location>
        <position position="312"/>
    </location>
    <ligand>
        <name>substrate</name>
    </ligand>
</feature>
<evidence type="ECO:0000256" key="3">
    <source>
        <dbReference type="ARBA" id="ARBA00023235"/>
    </source>
</evidence>
<dbReference type="HAMAP" id="MF_01201">
    <property type="entry name" value="Ala_racemase"/>
    <property type="match status" value="1"/>
</dbReference>
<dbReference type="InterPro" id="IPR020622">
    <property type="entry name" value="Ala_racemase_pyridoxalP-BS"/>
</dbReference>
<dbReference type="Proteomes" id="UP001165492">
    <property type="component" value="Unassembled WGS sequence"/>
</dbReference>
<organism evidence="6 7">
    <name type="scientific">Pelosinus baikalensis</name>
    <dbReference type="NCBI Taxonomy" id="2892015"/>
    <lineage>
        <taxon>Bacteria</taxon>
        <taxon>Bacillati</taxon>
        <taxon>Bacillota</taxon>
        <taxon>Negativicutes</taxon>
        <taxon>Selenomonadales</taxon>
        <taxon>Sporomusaceae</taxon>
        <taxon>Pelosinus</taxon>
    </lineage>
</organism>
<dbReference type="PROSITE" id="PS00395">
    <property type="entry name" value="ALANINE_RACEMASE"/>
    <property type="match status" value="1"/>
</dbReference>
<gene>
    <name evidence="6" type="primary">alr</name>
    <name evidence="6" type="ORF">LMF89_08005</name>
</gene>
<keyword evidence="2 4" id="KW-0663">Pyridoxal phosphate</keyword>
<dbReference type="InterPro" id="IPR029066">
    <property type="entry name" value="PLP-binding_barrel"/>
</dbReference>
<dbReference type="NCBIfam" id="TIGR00492">
    <property type="entry name" value="alr"/>
    <property type="match status" value="1"/>
</dbReference>
<dbReference type="PANTHER" id="PTHR30511">
    <property type="entry name" value="ALANINE RACEMASE"/>
    <property type="match status" value="1"/>
</dbReference>
<dbReference type="GO" id="GO:0008784">
    <property type="term" value="F:alanine racemase activity"/>
    <property type="evidence" value="ECO:0007669"/>
    <property type="project" value="UniProtKB-EC"/>
</dbReference>